<dbReference type="PANTHER" id="PTHR34001">
    <property type="entry name" value="BLL7405 PROTEIN"/>
    <property type="match status" value="1"/>
</dbReference>
<dbReference type="AlphaFoldDB" id="A0A916RU86"/>
<comment type="caution">
    <text evidence="7">The sequence shown here is derived from an EMBL/GenBank/DDBJ whole genome shotgun (WGS) entry which is preliminary data.</text>
</comment>
<comment type="subcellular location">
    <subcellularLocation>
        <location evidence="1">Cell outer membrane</location>
    </subcellularLocation>
</comment>
<dbReference type="InterPro" id="IPR051692">
    <property type="entry name" value="OMP-like"/>
</dbReference>
<sequence length="215" mass="23351">MMGVSGSPLAADVSSSEAFNWTGGYVGAQIGYSASGAAEYYLEERTWNDDYDYDKTLRGLLGGVYVGYNHQFDNGVVLGGEADVTFSDIHASLLAPGDWAYEATTKIDRAAAARVRLGVAVDRFMPYIAGGISYARLNFHETNSVNSGSADANLFGWNLGVGGEYAVTDNLALRAEYRYTKYNNKSLFVDGTASDYAYDVKSNTNEFRVGIAYKF</sequence>
<proteinExistence type="inferred from homology"/>
<reference evidence="7" key="2">
    <citation type="submission" date="2020-09" db="EMBL/GenBank/DDBJ databases">
        <authorList>
            <person name="Sun Q."/>
            <person name="Zhou Y."/>
        </authorList>
    </citation>
    <scope>NUCLEOTIDE SEQUENCE</scope>
    <source>
        <strain evidence="7">CGMCC 1.15320</strain>
    </source>
</reference>
<dbReference type="SUPFAM" id="SSF56925">
    <property type="entry name" value="OMPA-like"/>
    <property type="match status" value="1"/>
</dbReference>
<protein>
    <submittedName>
        <fullName evidence="7">Porin</fullName>
    </submittedName>
</protein>
<dbReference type="EMBL" id="BMIF01000007">
    <property type="protein sequence ID" value="GGA70752.1"/>
    <property type="molecule type" value="Genomic_DNA"/>
</dbReference>
<evidence type="ECO:0000313" key="8">
    <source>
        <dbReference type="Proteomes" id="UP000636264"/>
    </source>
</evidence>
<evidence type="ECO:0000256" key="1">
    <source>
        <dbReference type="ARBA" id="ARBA00004442"/>
    </source>
</evidence>
<dbReference type="Pfam" id="PF13505">
    <property type="entry name" value="OMP_b-brl"/>
    <property type="match status" value="1"/>
</dbReference>
<keyword evidence="3" id="KW-0472">Membrane</keyword>
<dbReference type="InterPro" id="IPR027385">
    <property type="entry name" value="Beta-barrel_OMP"/>
</dbReference>
<evidence type="ECO:0000256" key="4">
    <source>
        <dbReference type="ARBA" id="ARBA00023237"/>
    </source>
</evidence>
<evidence type="ECO:0000259" key="6">
    <source>
        <dbReference type="Pfam" id="PF13505"/>
    </source>
</evidence>
<gene>
    <name evidence="7" type="ORF">GCM10011385_25700</name>
</gene>
<evidence type="ECO:0000256" key="5">
    <source>
        <dbReference type="ARBA" id="ARBA00038306"/>
    </source>
</evidence>
<comment type="similarity">
    <text evidence="5">Belongs to the Omp25/RopB family.</text>
</comment>
<evidence type="ECO:0000256" key="3">
    <source>
        <dbReference type="ARBA" id="ARBA00023136"/>
    </source>
</evidence>
<evidence type="ECO:0000256" key="2">
    <source>
        <dbReference type="ARBA" id="ARBA00022729"/>
    </source>
</evidence>
<dbReference type="InterPro" id="IPR011250">
    <property type="entry name" value="OMP/PagP_B-barrel"/>
</dbReference>
<keyword evidence="4" id="KW-0998">Cell outer membrane</keyword>
<name>A0A916RU86_9HYPH</name>
<reference evidence="7" key="1">
    <citation type="journal article" date="2014" name="Int. J. Syst. Evol. Microbiol.">
        <title>Complete genome sequence of Corynebacterium casei LMG S-19264T (=DSM 44701T), isolated from a smear-ripened cheese.</title>
        <authorList>
            <consortium name="US DOE Joint Genome Institute (JGI-PGF)"/>
            <person name="Walter F."/>
            <person name="Albersmeier A."/>
            <person name="Kalinowski J."/>
            <person name="Ruckert C."/>
        </authorList>
    </citation>
    <scope>NUCLEOTIDE SEQUENCE</scope>
    <source>
        <strain evidence="7">CGMCC 1.15320</strain>
    </source>
</reference>
<keyword evidence="2" id="KW-0732">Signal</keyword>
<dbReference type="PANTHER" id="PTHR34001:SF3">
    <property type="entry name" value="BLL7405 PROTEIN"/>
    <property type="match status" value="1"/>
</dbReference>
<dbReference type="Proteomes" id="UP000636264">
    <property type="component" value="Unassembled WGS sequence"/>
</dbReference>
<keyword evidence="8" id="KW-1185">Reference proteome</keyword>
<evidence type="ECO:0000313" key="7">
    <source>
        <dbReference type="EMBL" id="GGA70752.1"/>
    </source>
</evidence>
<feature type="domain" description="Outer membrane protein beta-barrel" evidence="6">
    <location>
        <begin position="12"/>
        <end position="215"/>
    </location>
</feature>
<dbReference type="Gene3D" id="2.40.160.20">
    <property type="match status" value="1"/>
</dbReference>
<accession>A0A916RU86</accession>
<dbReference type="GO" id="GO:0009279">
    <property type="term" value="C:cell outer membrane"/>
    <property type="evidence" value="ECO:0007669"/>
    <property type="project" value="UniProtKB-SubCell"/>
</dbReference>
<dbReference type="RefSeq" id="WP_188721462.1">
    <property type="nucleotide sequence ID" value="NZ_BMIF01000007.1"/>
</dbReference>
<organism evidence="7 8">
    <name type="scientific">Nitratireductor aestuarii</name>
    <dbReference type="NCBI Taxonomy" id="1735103"/>
    <lineage>
        <taxon>Bacteria</taxon>
        <taxon>Pseudomonadati</taxon>
        <taxon>Pseudomonadota</taxon>
        <taxon>Alphaproteobacteria</taxon>
        <taxon>Hyphomicrobiales</taxon>
        <taxon>Phyllobacteriaceae</taxon>
        <taxon>Nitratireductor</taxon>
    </lineage>
</organism>